<dbReference type="GO" id="GO:0016740">
    <property type="term" value="F:transferase activity"/>
    <property type="evidence" value="ECO:0007669"/>
    <property type="project" value="UniProtKB-KW"/>
</dbReference>
<keyword evidence="5" id="KW-1185">Reference proteome</keyword>
<dbReference type="PANTHER" id="PTHR43630">
    <property type="entry name" value="POLY-BETA-1,6-N-ACETYL-D-GLUCOSAMINE SYNTHASE"/>
    <property type="match status" value="1"/>
</dbReference>
<keyword evidence="4" id="KW-0808">Transferase</keyword>
<dbReference type="EMBL" id="CP034437">
    <property type="protein sequence ID" value="AZN39665.1"/>
    <property type="molecule type" value="Genomic_DNA"/>
</dbReference>
<dbReference type="CDD" id="cd02511">
    <property type="entry name" value="Beta4Glucosyltransferase"/>
    <property type="match status" value="1"/>
</dbReference>
<evidence type="ECO:0000256" key="2">
    <source>
        <dbReference type="SAM" id="Coils"/>
    </source>
</evidence>
<dbReference type="InterPro" id="IPR029044">
    <property type="entry name" value="Nucleotide-diphossugar_trans"/>
</dbReference>
<keyword evidence="2" id="KW-0175">Coiled coil</keyword>
<dbReference type="PROSITE" id="PS50293">
    <property type="entry name" value="TPR_REGION"/>
    <property type="match status" value="1"/>
</dbReference>
<dbReference type="KEGG" id="palb:EJC50_08400"/>
<dbReference type="OrthoDB" id="9815923at2"/>
<feature type="repeat" description="TPR" evidence="1">
    <location>
        <begin position="340"/>
        <end position="373"/>
    </location>
</feature>
<protein>
    <submittedName>
        <fullName evidence="4">Glycosyltransferase</fullName>
    </submittedName>
</protein>
<keyword evidence="1" id="KW-0802">TPR repeat</keyword>
<sequence>MNEAIRLAMQEGQYAKAEKLLLEQLAVNPLSAQGWVQLGEVLLQQNCGDAARLAFDRGWLLDPMAQWVPSVQQLLAKAPVGPARPEIQRLLAPKRSVTVAAAIMTRNEARCIERCVFSLLHAVDEILIIDSSSTDGTVQLVAHLPKVKVITSAAQNDDFAAKRNQALPHLNSDWVLWVDADEWLFEEDVQAVRQVAEMFDSRGQVVLNICQVNYVQGKVKPDFGIPRMFPLGRGLHYYGRVHEQVVPEDGEMYETSVMRRPVRIRLHHDGYEPNIVQSRSKINRNLRLLEMMVAEDPSNPGWFLYYGRESLAAGDREKAKMLLLEAERLVSSKPSFGRHADILMLLGKIYLSESKYEEAIEVCSHALKLQPNYPDASYHLARAQMKQAAELLQKAERNLVGAKVSFQTYRGIVAADESIKEWRADLALADLTAISGKNAAARAKYESLLARYPELTAVRERLARME</sequence>
<dbReference type="Gene3D" id="1.25.40.10">
    <property type="entry name" value="Tetratricopeptide repeat domain"/>
    <property type="match status" value="2"/>
</dbReference>
<dbReference type="PROSITE" id="PS50005">
    <property type="entry name" value="TPR"/>
    <property type="match status" value="1"/>
</dbReference>
<proteinExistence type="predicted"/>
<feature type="domain" description="Glycosyltransferase 2-like" evidence="3">
    <location>
        <begin position="103"/>
        <end position="194"/>
    </location>
</feature>
<dbReference type="SUPFAM" id="SSF48452">
    <property type="entry name" value="TPR-like"/>
    <property type="match status" value="2"/>
</dbReference>
<evidence type="ECO:0000256" key="1">
    <source>
        <dbReference type="PROSITE-ProRule" id="PRU00339"/>
    </source>
</evidence>
<dbReference type="SMART" id="SM00028">
    <property type="entry name" value="TPR"/>
    <property type="match status" value="2"/>
</dbReference>
<accession>A0A3Q8X602</accession>
<gene>
    <name evidence="4" type="ORF">EJC50_08400</name>
</gene>
<reference evidence="5" key="1">
    <citation type="submission" date="2018-12" db="EMBL/GenBank/DDBJ databases">
        <title>Genome sequence of Peanibacillus sp.</title>
        <authorList>
            <person name="Subramani G."/>
            <person name="Srinivasan S."/>
            <person name="Kim M.K."/>
        </authorList>
    </citation>
    <scope>NUCLEOTIDE SEQUENCE [LARGE SCALE GENOMIC DNA]</scope>
    <source>
        <strain evidence="5">18JY67-1</strain>
    </source>
</reference>
<evidence type="ECO:0000259" key="3">
    <source>
        <dbReference type="Pfam" id="PF00535"/>
    </source>
</evidence>
<dbReference type="InterPro" id="IPR011990">
    <property type="entry name" value="TPR-like_helical_dom_sf"/>
</dbReference>
<dbReference type="RefSeq" id="WP_126014466.1">
    <property type="nucleotide sequence ID" value="NZ_CP034437.1"/>
</dbReference>
<dbReference type="PANTHER" id="PTHR43630:SF2">
    <property type="entry name" value="GLYCOSYLTRANSFERASE"/>
    <property type="match status" value="1"/>
</dbReference>
<dbReference type="InterPro" id="IPR019734">
    <property type="entry name" value="TPR_rpt"/>
</dbReference>
<evidence type="ECO:0000313" key="5">
    <source>
        <dbReference type="Proteomes" id="UP000272528"/>
    </source>
</evidence>
<feature type="coiled-coil region" evidence="2">
    <location>
        <begin position="378"/>
        <end position="405"/>
    </location>
</feature>
<dbReference type="Pfam" id="PF13414">
    <property type="entry name" value="TPR_11"/>
    <property type="match status" value="1"/>
</dbReference>
<organism evidence="4 5">
    <name type="scientific">Paenibacillus albus</name>
    <dbReference type="NCBI Taxonomy" id="2495582"/>
    <lineage>
        <taxon>Bacteria</taxon>
        <taxon>Bacillati</taxon>
        <taxon>Bacillota</taxon>
        <taxon>Bacilli</taxon>
        <taxon>Bacillales</taxon>
        <taxon>Paenibacillaceae</taxon>
        <taxon>Paenibacillus</taxon>
    </lineage>
</organism>
<dbReference type="Proteomes" id="UP000272528">
    <property type="component" value="Chromosome"/>
</dbReference>
<name>A0A3Q8X602_9BACL</name>
<dbReference type="AlphaFoldDB" id="A0A3Q8X602"/>
<evidence type="ECO:0000313" key="4">
    <source>
        <dbReference type="EMBL" id="AZN39665.1"/>
    </source>
</evidence>
<dbReference type="Pfam" id="PF00535">
    <property type="entry name" value="Glycos_transf_2"/>
    <property type="match status" value="1"/>
</dbReference>
<dbReference type="SUPFAM" id="SSF53448">
    <property type="entry name" value="Nucleotide-diphospho-sugar transferases"/>
    <property type="match status" value="1"/>
</dbReference>
<dbReference type="Pfam" id="PF13432">
    <property type="entry name" value="TPR_16"/>
    <property type="match status" value="1"/>
</dbReference>
<dbReference type="Gene3D" id="3.90.550.10">
    <property type="entry name" value="Spore Coat Polysaccharide Biosynthesis Protein SpsA, Chain A"/>
    <property type="match status" value="1"/>
</dbReference>
<dbReference type="InterPro" id="IPR001173">
    <property type="entry name" value="Glyco_trans_2-like"/>
</dbReference>